<feature type="non-terminal residue" evidence="3">
    <location>
        <position position="314"/>
    </location>
</feature>
<evidence type="ECO:0000256" key="1">
    <source>
        <dbReference type="ARBA" id="ARBA00009670"/>
    </source>
</evidence>
<dbReference type="CDD" id="cd05121">
    <property type="entry name" value="ABC1_ADCK3-like"/>
    <property type="match status" value="1"/>
</dbReference>
<evidence type="ECO:0000259" key="2">
    <source>
        <dbReference type="Pfam" id="PF03109"/>
    </source>
</evidence>
<proteinExistence type="inferred from homology"/>
<dbReference type="Proteomes" id="UP000676336">
    <property type="component" value="Unassembled WGS sequence"/>
</dbReference>
<gene>
    <name evidence="3" type="ORF">SMN809_LOCUS69695</name>
</gene>
<organism evidence="3 4">
    <name type="scientific">Rotaria magnacalcarata</name>
    <dbReference type="NCBI Taxonomy" id="392030"/>
    <lineage>
        <taxon>Eukaryota</taxon>
        <taxon>Metazoa</taxon>
        <taxon>Spiralia</taxon>
        <taxon>Gnathifera</taxon>
        <taxon>Rotifera</taxon>
        <taxon>Eurotatoria</taxon>
        <taxon>Bdelloidea</taxon>
        <taxon>Philodinida</taxon>
        <taxon>Philodinidae</taxon>
        <taxon>Rotaria</taxon>
    </lineage>
</organism>
<feature type="non-terminal residue" evidence="3">
    <location>
        <position position="1"/>
    </location>
</feature>
<name>A0A8S3HHL1_9BILA</name>
<dbReference type="Pfam" id="PF03109">
    <property type="entry name" value="ABC1"/>
    <property type="match status" value="1"/>
</dbReference>
<comment type="similarity">
    <text evidence="1">Belongs to the protein kinase superfamily. ADCK protein kinase family.</text>
</comment>
<evidence type="ECO:0000313" key="4">
    <source>
        <dbReference type="Proteomes" id="UP000676336"/>
    </source>
</evidence>
<dbReference type="AlphaFoldDB" id="A0A8S3HHL1"/>
<evidence type="ECO:0000313" key="3">
    <source>
        <dbReference type="EMBL" id="CAF5183544.1"/>
    </source>
</evidence>
<dbReference type="InterPro" id="IPR011009">
    <property type="entry name" value="Kinase-like_dom_sf"/>
</dbReference>
<dbReference type="InterPro" id="IPR004147">
    <property type="entry name" value="ABC1_dom"/>
</dbReference>
<dbReference type="PANTHER" id="PTHR43173:SF34">
    <property type="entry name" value="ABC1 ATYPICAL KINASE-LIKE DOMAIN-CONTAINING PROTEIN"/>
    <property type="match status" value="1"/>
</dbReference>
<feature type="domain" description="ABC1 atypical kinase-like" evidence="2">
    <location>
        <begin position="35"/>
        <end position="199"/>
    </location>
</feature>
<comment type="caution">
    <text evidence="3">The sequence shown here is derived from an EMBL/GenBank/DDBJ whole genome shotgun (WGS) entry which is preliminary data.</text>
</comment>
<dbReference type="EMBL" id="CAJOBI010320028">
    <property type="protein sequence ID" value="CAF5183544.1"/>
    <property type="molecule type" value="Genomic_DNA"/>
</dbReference>
<sequence length="314" mass="35765">MNVVLHQRGVYIKLGQIASTRPDIIPKTYLKKFAQLQDGVPAQPGEYARQMIEQAFGKPLEEIFSEFNPVAVGAATIGQAHEARLKGSNQSVVVKIQYPEVRRLFGLDFSTLKRFIKLAQPEHLPLFDEFEKGFQIEFDFRREARALDVIGRNIMPLYPNIVIPRPIPGMATEFVLVMEKLEGTKLVDALKVEQAKMAAAQGKTLEEFEQEMMTKYVSGELYREAKKKYTPSALIVNTYASLVRTINQIKNVCIFLYNHSIVPIMQRVPMDYIEQRVFINPHEIIDLLNDVHAHEILIDGIFNGDPHPGNIFLL</sequence>
<dbReference type="InterPro" id="IPR051130">
    <property type="entry name" value="Mito_struct-func_regulator"/>
</dbReference>
<protein>
    <recommendedName>
        <fullName evidence="2">ABC1 atypical kinase-like domain-containing protein</fullName>
    </recommendedName>
</protein>
<accession>A0A8S3HHL1</accession>
<dbReference type="SUPFAM" id="SSF56112">
    <property type="entry name" value="Protein kinase-like (PK-like)"/>
    <property type="match status" value="1"/>
</dbReference>
<reference evidence="3" key="1">
    <citation type="submission" date="2021-02" db="EMBL/GenBank/DDBJ databases">
        <authorList>
            <person name="Nowell W R."/>
        </authorList>
    </citation>
    <scope>NUCLEOTIDE SEQUENCE</scope>
</reference>
<dbReference type="PANTHER" id="PTHR43173">
    <property type="entry name" value="ABC1 FAMILY PROTEIN"/>
    <property type="match status" value="1"/>
</dbReference>